<protein>
    <submittedName>
        <fullName evidence="1">Uncharacterized protein</fullName>
    </submittedName>
</protein>
<gene>
    <name evidence="1" type="ORF">G4D64_13580</name>
</gene>
<evidence type="ECO:0000313" key="2">
    <source>
        <dbReference type="Proteomes" id="UP000472971"/>
    </source>
</evidence>
<evidence type="ECO:0000313" key="1">
    <source>
        <dbReference type="EMBL" id="NEY82508.1"/>
    </source>
</evidence>
<dbReference type="EMBL" id="JAAIWN010000037">
    <property type="protein sequence ID" value="NEY82508.1"/>
    <property type="molecule type" value="Genomic_DNA"/>
</dbReference>
<sequence length="66" mass="7779">GELLKLILSSVNINKLSINKLNMLNDKVTELKQSYLEFDWEDEDIKQMYGKNLDELKEKIKKAYDS</sequence>
<reference evidence="1 2" key="1">
    <citation type="submission" date="2020-02" db="EMBL/GenBank/DDBJ databases">
        <title>Bacillus aquiflavi sp. nov., isolated from yellow water of strong flavor Chinese baijiu in Yibin region of China.</title>
        <authorList>
            <person name="Xie J."/>
        </authorList>
    </citation>
    <scope>NUCLEOTIDE SEQUENCE [LARGE SCALE GENOMIC DNA]</scope>
    <source>
        <strain evidence="1 2">3H-10</strain>
    </source>
</reference>
<name>A0A6B3VZ28_9BACI</name>
<comment type="caution">
    <text evidence="1">The sequence shown here is derived from an EMBL/GenBank/DDBJ whole genome shotgun (WGS) entry which is preliminary data.</text>
</comment>
<proteinExistence type="predicted"/>
<accession>A0A6B3VZ28</accession>
<feature type="non-terminal residue" evidence="1">
    <location>
        <position position="1"/>
    </location>
</feature>
<organism evidence="1 2">
    <name type="scientific">Bacillus aquiflavi</name>
    <dbReference type="NCBI Taxonomy" id="2672567"/>
    <lineage>
        <taxon>Bacteria</taxon>
        <taxon>Bacillati</taxon>
        <taxon>Bacillota</taxon>
        <taxon>Bacilli</taxon>
        <taxon>Bacillales</taxon>
        <taxon>Bacillaceae</taxon>
        <taxon>Bacillus</taxon>
    </lineage>
</organism>
<dbReference type="RefSeq" id="WP_218944015.1">
    <property type="nucleotide sequence ID" value="NZ_JAAIWN010000037.1"/>
</dbReference>
<dbReference type="Proteomes" id="UP000472971">
    <property type="component" value="Unassembled WGS sequence"/>
</dbReference>
<dbReference type="AlphaFoldDB" id="A0A6B3VZ28"/>
<keyword evidence="2" id="KW-1185">Reference proteome</keyword>